<organism evidence="1 2">
    <name type="scientific">Catharanthus roseus</name>
    <name type="common">Madagascar periwinkle</name>
    <name type="synonym">Vinca rosea</name>
    <dbReference type="NCBI Taxonomy" id="4058"/>
    <lineage>
        <taxon>Eukaryota</taxon>
        <taxon>Viridiplantae</taxon>
        <taxon>Streptophyta</taxon>
        <taxon>Embryophyta</taxon>
        <taxon>Tracheophyta</taxon>
        <taxon>Spermatophyta</taxon>
        <taxon>Magnoliopsida</taxon>
        <taxon>eudicotyledons</taxon>
        <taxon>Gunneridae</taxon>
        <taxon>Pentapetalae</taxon>
        <taxon>asterids</taxon>
        <taxon>lamiids</taxon>
        <taxon>Gentianales</taxon>
        <taxon>Apocynaceae</taxon>
        <taxon>Rauvolfioideae</taxon>
        <taxon>Vinceae</taxon>
        <taxon>Catharanthinae</taxon>
        <taxon>Catharanthus</taxon>
    </lineage>
</organism>
<dbReference type="Proteomes" id="UP001060085">
    <property type="component" value="Linkage Group LG04"/>
</dbReference>
<gene>
    <name evidence="1" type="ORF">M9H77_17246</name>
</gene>
<name>A0ACC0B435_CATRO</name>
<evidence type="ECO:0000313" key="1">
    <source>
        <dbReference type="EMBL" id="KAI5667393.1"/>
    </source>
</evidence>
<reference evidence="2" key="1">
    <citation type="journal article" date="2023" name="Nat. Plants">
        <title>Single-cell RNA sequencing provides a high-resolution roadmap for understanding the multicellular compartmentation of specialized metabolism.</title>
        <authorList>
            <person name="Sun S."/>
            <person name="Shen X."/>
            <person name="Li Y."/>
            <person name="Li Y."/>
            <person name="Wang S."/>
            <person name="Li R."/>
            <person name="Zhang H."/>
            <person name="Shen G."/>
            <person name="Guo B."/>
            <person name="Wei J."/>
            <person name="Xu J."/>
            <person name="St-Pierre B."/>
            <person name="Chen S."/>
            <person name="Sun C."/>
        </authorList>
    </citation>
    <scope>NUCLEOTIDE SEQUENCE [LARGE SCALE GENOMIC DNA]</scope>
</reference>
<keyword evidence="2" id="KW-1185">Reference proteome</keyword>
<comment type="caution">
    <text evidence="1">The sequence shown here is derived from an EMBL/GenBank/DDBJ whole genome shotgun (WGS) entry which is preliminary data.</text>
</comment>
<proteinExistence type="predicted"/>
<accession>A0ACC0B435</accession>
<protein>
    <submittedName>
        <fullName evidence="1">Uncharacterized protein</fullName>
    </submittedName>
</protein>
<dbReference type="EMBL" id="CM044704">
    <property type="protein sequence ID" value="KAI5667393.1"/>
    <property type="molecule type" value="Genomic_DNA"/>
</dbReference>
<sequence length="100" mass="11254">MEEKSKKEAYHSKLARDKCNFYHSSGYGVHAYGGNHHGNGNFTSRRQIGFGVAKIETLKSSMIEDFPTVNELPQAIIEVEESATIHVKEEISNVEHCDLM</sequence>
<evidence type="ECO:0000313" key="2">
    <source>
        <dbReference type="Proteomes" id="UP001060085"/>
    </source>
</evidence>